<organism evidence="3 4">
    <name type="scientific">Trypanosoma theileri</name>
    <dbReference type="NCBI Taxonomy" id="67003"/>
    <lineage>
        <taxon>Eukaryota</taxon>
        <taxon>Discoba</taxon>
        <taxon>Euglenozoa</taxon>
        <taxon>Kinetoplastea</taxon>
        <taxon>Metakinetoplastina</taxon>
        <taxon>Trypanosomatida</taxon>
        <taxon>Trypanosomatidae</taxon>
        <taxon>Trypanosoma</taxon>
    </lineage>
</organism>
<evidence type="ECO:0000313" key="4">
    <source>
        <dbReference type="Proteomes" id="UP000192257"/>
    </source>
</evidence>
<dbReference type="RefSeq" id="XP_028878125.1">
    <property type="nucleotide sequence ID" value="XM_029030560.1"/>
</dbReference>
<feature type="signal peptide" evidence="2">
    <location>
        <begin position="1"/>
        <end position="25"/>
    </location>
</feature>
<feature type="compositionally biased region" description="Polar residues" evidence="1">
    <location>
        <begin position="151"/>
        <end position="192"/>
    </location>
</feature>
<evidence type="ECO:0000256" key="2">
    <source>
        <dbReference type="SAM" id="SignalP"/>
    </source>
</evidence>
<evidence type="ECO:0008006" key="5">
    <source>
        <dbReference type="Google" id="ProtNLM"/>
    </source>
</evidence>
<proteinExistence type="predicted"/>
<feature type="region of interest" description="Disordered" evidence="1">
    <location>
        <begin position="127"/>
        <end position="228"/>
    </location>
</feature>
<dbReference type="GeneID" id="39990340"/>
<dbReference type="Proteomes" id="UP000192257">
    <property type="component" value="Unassembled WGS sequence"/>
</dbReference>
<evidence type="ECO:0000313" key="3">
    <source>
        <dbReference type="EMBL" id="ORC84059.1"/>
    </source>
</evidence>
<keyword evidence="2" id="KW-0732">Signal</keyword>
<comment type="caution">
    <text evidence="3">The sequence shown here is derived from an EMBL/GenBank/DDBJ whole genome shotgun (WGS) entry which is preliminary data.</text>
</comment>
<dbReference type="VEuPathDB" id="TriTrypDB:TM35_000501130"/>
<sequence length="272" mass="28774">MMMMMNRVMCVLAVVLCCACGYTMAAAATATNGQTKAVMASDQEKKEDDVFVFEEKANLPKGYNWSTDWHWNVTLQEQMVRVECQKNESAVIAGKNCSEWLKSLDTKPSSISGEDSHSVLSPVNDLEQVQEPPARPAGATGPTQETETRVGATSTQGKNQESTAASQSDQGASGNTTDNSTPAESNLTQQPHTAAPSASEETNSTTPPSPENTTTEAPTTTPSSPVTGTEISSIASAVQKNKANVDSSISPLYMRTAAPLLIVAALFSATVY</sequence>
<reference evidence="3 4" key="1">
    <citation type="submission" date="2017-03" db="EMBL/GenBank/DDBJ databases">
        <title>An alternative strategy for trypanosome survival in the mammalian bloodstream revealed through genome and transcriptome analysis of the ubiquitous bovine parasite Trypanosoma (Megatrypanum) theileri.</title>
        <authorList>
            <person name="Kelly S."/>
            <person name="Ivens A."/>
            <person name="Mott A."/>
            <person name="O'Neill E."/>
            <person name="Emms D."/>
            <person name="Macleod O."/>
            <person name="Voorheis P."/>
            <person name="Matthews J."/>
            <person name="Matthews K."/>
            <person name="Carrington M."/>
        </authorList>
    </citation>
    <scope>NUCLEOTIDE SEQUENCE [LARGE SCALE GENOMIC DNA]</scope>
    <source>
        <strain evidence="3">Edinburgh</strain>
    </source>
</reference>
<dbReference type="AlphaFoldDB" id="A0A1X0NIP6"/>
<dbReference type="EMBL" id="NBCO01000050">
    <property type="protein sequence ID" value="ORC84059.1"/>
    <property type="molecule type" value="Genomic_DNA"/>
</dbReference>
<name>A0A1X0NIP6_9TRYP</name>
<evidence type="ECO:0000256" key="1">
    <source>
        <dbReference type="SAM" id="MobiDB-lite"/>
    </source>
</evidence>
<feature type="compositionally biased region" description="Low complexity" evidence="1">
    <location>
        <begin position="193"/>
        <end position="225"/>
    </location>
</feature>
<keyword evidence="4" id="KW-1185">Reference proteome</keyword>
<accession>A0A1X0NIP6</accession>
<gene>
    <name evidence="3" type="ORF">TM35_000501130</name>
</gene>
<protein>
    <recommendedName>
        <fullName evidence="5">Mucin-like glycoprotein</fullName>
    </recommendedName>
</protein>
<feature type="chain" id="PRO_5010854687" description="Mucin-like glycoprotein" evidence="2">
    <location>
        <begin position="26"/>
        <end position="272"/>
    </location>
</feature>